<dbReference type="RefSeq" id="WP_244803272.1">
    <property type="nucleotide sequence ID" value="NZ_JALIEA010000008.1"/>
</dbReference>
<keyword evidence="3" id="KW-0238">DNA-binding</keyword>
<dbReference type="InterPro" id="IPR036388">
    <property type="entry name" value="WH-like_DNA-bd_sf"/>
</dbReference>
<dbReference type="PROSITE" id="PS50931">
    <property type="entry name" value="HTH_LYSR"/>
    <property type="match status" value="1"/>
</dbReference>
<protein>
    <submittedName>
        <fullName evidence="6">LysR family transcriptional regulator</fullName>
    </submittedName>
</protein>
<dbReference type="PANTHER" id="PTHR30419">
    <property type="entry name" value="HTH-TYPE TRANSCRIPTIONAL REGULATOR YBHD"/>
    <property type="match status" value="1"/>
</dbReference>
<dbReference type="GO" id="GO:0003700">
    <property type="term" value="F:DNA-binding transcription factor activity"/>
    <property type="evidence" value="ECO:0007669"/>
    <property type="project" value="InterPro"/>
</dbReference>
<sequence length="304" mass="32868">MNARLTLESLRYADAVADTGSFSSAARRFGVTQPALSISIAKLEEHLGGRIFLRNPRGTSPTAFGAAVLPRIKQIITDVARMETEAVSFASSRSGTVRVGVSPKIDKAIVGELKDAVHGPEALASGHGLVLLEAELEPLEEFLQAGSLDMIIVPALGSLPGYTHRLIDSDYLVLVEPMDDDTPATVPVDELADRELILCRHGCGITRMVSDMFAESGHRMRRSEMEVTHCSALPGWADKGMGSVILPERHVLDGMPSRRIAREDGTLVEMFYELVWDPGAASAVYLDSLAEHLTGVSPWAHKSK</sequence>
<dbReference type="InterPro" id="IPR050950">
    <property type="entry name" value="HTH-type_LysR_regulators"/>
</dbReference>
<gene>
    <name evidence="6" type="ORF">MUN33_02165</name>
</gene>
<evidence type="ECO:0000313" key="6">
    <source>
        <dbReference type="EMBL" id="MCJ7857526.1"/>
    </source>
</evidence>
<dbReference type="InterPro" id="IPR005119">
    <property type="entry name" value="LysR_subst-bd"/>
</dbReference>
<evidence type="ECO:0000256" key="4">
    <source>
        <dbReference type="ARBA" id="ARBA00023163"/>
    </source>
</evidence>
<dbReference type="InterPro" id="IPR000847">
    <property type="entry name" value="LysR_HTH_N"/>
</dbReference>
<keyword evidence="2" id="KW-0805">Transcription regulation</keyword>
<dbReference type="Gene3D" id="1.10.10.10">
    <property type="entry name" value="Winged helix-like DNA-binding domain superfamily/Winged helix DNA-binding domain"/>
    <property type="match status" value="1"/>
</dbReference>
<dbReference type="SUPFAM" id="SSF46785">
    <property type="entry name" value="Winged helix' DNA-binding domain"/>
    <property type="match status" value="1"/>
</dbReference>
<reference evidence="6" key="1">
    <citation type="submission" date="2022-04" db="EMBL/GenBank/DDBJ databases">
        <title>Corynebacterium kalidii LD5P10.</title>
        <authorList>
            <person name="Sun J.Q."/>
        </authorList>
    </citation>
    <scope>NUCLEOTIDE SEQUENCE</scope>
    <source>
        <strain evidence="6">LD5P10</strain>
    </source>
</reference>
<proteinExistence type="inferred from homology"/>
<dbReference type="Gene3D" id="3.40.190.10">
    <property type="entry name" value="Periplasmic binding protein-like II"/>
    <property type="match status" value="2"/>
</dbReference>
<evidence type="ECO:0000259" key="5">
    <source>
        <dbReference type="PROSITE" id="PS50931"/>
    </source>
</evidence>
<comment type="caution">
    <text evidence="6">The sequence shown here is derived from an EMBL/GenBank/DDBJ whole genome shotgun (WGS) entry which is preliminary data.</text>
</comment>
<keyword evidence="7" id="KW-1185">Reference proteome</keyword>
<dbReference type="SUPFAM" id="SSF53850">
    <property type="entry name" value="Periplasmic binding protein-like II"/>
    <property type="match status" value="1"/>
</dbReference>
<dbReference type="Pfam" id="PF00126">
    <property type="entry name" value="HTH_1"/>
    <property type="match status" value="1"/>
</dbReference>
<organism evidence="6 7">
    <name type="scientific">Corynebacterium kalidii</name>
    <dbReference type="NCBI Taxonomy" id="2931982"/>
    <lineage>
        <taxon>Bacteria</taxon>
        <taxon>Bacillati</taxon>
        <taxon>Actinomycetota</taxon>
        <taxon>Actinomycetes</taxon>
        <taxon>Mycobacteriales</taxon>
        <taxon>Corynebacteriaceae</taxon>
        <taxon>Corynebacterium</taxon>
    </lineage>
</organism>
<accession>A0A9X1WFH7</accession>
<dbReference type="Proteomes" id="UP001139207">
    <property type="component" value="Unassembled WGS sequence"/>
</dbReference>
<evidence type="ECO:0000256" key="1">
    <source>
        <dbReference type="ARBA" id="ARBA00009437"/>
    </source>
</evidence>
<dbReference type="GO" id="GO:0003677">
    <property type="term" value="F:DNA binding"/>
    <property type="evidence" value="ECO:0007669"/>
    <property type="project" value="UniProtKB-KW"/>
</dbReference>
<dbReference type="PRINTS" id="PR00039">
    <property type="entry name" value="HTHLYSR"/>
</dbReference>
<name>A0A9X1WFH7_9CORY</name>
<dbReference type="EMBL" id="JALIEA010000008">
    <property type="protein sequence ID" value="MCJ7857526.1"/>
    <property type="molecule type" value="Genomic_DNA"/>
</dbReference>
<dbReference type="Pfam" id="PF03466">
    <property type="entry name" value="LysR_substrate"/>
    <property type="match status" value="1"/>
</dbReference>
<keyword evidence="4" id="KW-0804">Transcription</keyword>
<evidence type="ECO:0000256" key="2">
    <source>
        <dbReference type="ARBA" id="ARBA00023015"/>
    </source>
</evidence>
<evidence type="ECO:0000313" key="7">
    <source>
        <dbReference type="Proteomes" id="UP001139207"/>
    </source>
</evidence>
<comment type="similarity">
    <text evidence="1">Belongs to the LysR transcriptional regulatory family.</text>
</comment>
<feature type="domain" description="HTH lysR-type" evidence="5">
    <location>
        <begin position="5"/>
        <end position="62"/>
    </location>
</feature>
<evidence type="ECO:0000256" key="3">
    <source>
        <dbReference type="ARBA" id="ARBA00023125"/>
    </source>
</evidence>
<dbReference type="InterPro" id="IPR036390">
    <property type="entry name" value="WH_DNA-bd_sf"/>
</dbReference>
<dbReference type="GO" id="GO:0005829">
    <property type="term" value="C:cytosol"/>
    <property type="evidence" value="ECO:0007669"/>
    <property type="project" value="TreeGrafter"/>
</dbReference>
<dbReference type="AlphaFoldDB" id="A0A9X1WFH7"/>